<organism evidence="2 3">
    <name type="scientific">Allosaccharopolyspora coralli</name>
    <dbReference type="NCBI Taxonomy" id="2665642"/>
    <lineage>
        <taxon>Bacteria</taxon>
        <taxon>Bacillati</taxon>
        <taxon>Actinomycetota</taxon>
        <taxon>Actinomycetes</taxon>
        <taxon>Pseudonocardiales</taxon>
        <taxon>Pseudonocardiaceae</taxon>
        <taxon>Allosaccharopolyspora</taxon>
    </lineage>
</organism>
<evidence type="ECO:0000313" key="2">
    <source>
        <dbReference type="EMBL" id="QGK71262.1"/>
    </source>
</evidence>
<gene>
    <name evidence="2" type="ORF">GIY23_18590</name>
</gene>
<reference evidence="3" key="1">
    <citation type="submission" date="2019-11" db="EMBL/GenBank/DDBJ databases">
        <title>The complete genome sequence of Saccharopolyspora sp. E2A.</title>
        <authorList>
            <person name="Zhang G."/>
        </authorList>
    </citation>
    <scope>NUCLEOTIDE SEQUENCE [LARGE SCALE GENOMIC DNA]</scope>
    <source>
        <strain evidence="3">E2A</strain>
    </source>
</reference>
<feature type="transmembrane region" description="Helical" evidence="1">
    <location>
        <begin position="104"/>
        <end position="122"/>
    </location>
</feature>
<evidence type="ECO:0000256" key="1">
    <source>
        <dbReference type="SAM" id="Phobius"/>
    </source>
</evidence>
<name>A0A5Q3Q9V5_9PSEU</name>
<keyword evidence="1" id="KW-0472">Membrane</keyword>
<keyword evidence="1" id="KW-0812">Transmembrane</keyword>
<feature type="transmembrane region" description="Helical" evidence="1">
    <location>
        <begin position="79"/>
        <end position="98"/>
    </location>
</feature>
<accession>A0A5Q3Q9V5</accession>
<dbReference type="KEGG" id="sace:GIY23_18590"/>
<dbReference type="EMBL" id="CP045929">
    <property type="protein sequence ID" value="QGK71262.1"/>
    <property type="molecule type" value="Genomic_DNA"/>
</dbReference>
<feature type="transmembrane region" description="Helical" evidence="1">
    <location>
        <begin position="52"/>
        <end position="72"/>
    </location>
</feature>
<keyword evidence="1" id="KW-1133">Transmembrane helix</keyword>
<dbReference type="AlphaFoldDB" id="A0A5Q3Q9V5"/>
<dbReference type="RefSeq" id="WP_154077838.1">
    <property type="nucleotide sequence ID" value="NZ_CP045929.1"/>
</dbReference>
<evidence type="ECO:0008006" key="4">
    <source>
        <dbReference type="Google" id="ProtNLM"/>
    </source>
</evidence>
<sequence length="144" mass="15020">MSTEIAPRSVRLAGWVAIAQSVAGLAFVLALVTRGLSGEGGGVGAFDPAQTFGEAGYFTVLSGGVLAAGIGLTRSKHWARTPVLLLQLLLLGAAWYALGPSERALIGMLIAVTPIVVLWLLFRRDARTWTMTGSTAPDADLNAK</sequence>
<protein>
    <recommendedName>
        <fullName evidence="4">DUF4345 domain-containing protein</fullName>
    </recommendedName>
</protein>
<evidence type="ECO:0000313" key="3">
    <source>
        <dbReference type="Proteomes" id="UP000371041"/>
    </source>
</evidence>
<keyword evidence="3" id="KW-1185">Reference proteome</keyword>
<feature type="transmembrane region" description="Helical" evidence="1">
    <location>
        <begin position="12"/>
        <end position="32"/>
    </location>
</feature>
<dbReference type="Proteomes" id="UP000371041">
    <property type="component" value="Chromosome"/>
</dbReference>
<proteinExistence type="predicted"/>